<accession>A0A316D8T8</accession>
<dbReference type="RefSeq" id="WP_109688637.1">
    <property type="nucleotide sequence ID" value="NZ_QGGL01000007.1"/>
</dbReference>
<dbReference type="PIRSF" id="PIRSF036794">
    <property type="entry name" value="UCP_erythr_ester"/>
    <property type="match status" value="1"/>
</dbReference>
<keyword evidence="2" id="KW-1185">Reference proteome</keyword>
<dbReference type="SUPFAM" id="SSF159501">
    <property type="entry name" value="EreA/ChaN-like"/>
    <property type="match status" value="1"/>
</dbReference>
<evidence type="ECO:0000313" key="2">
    <source>
        <dbReference type="Proteomes" id="UP000245634"/>
    </source>
</evidence>
<dbReference type="InterPro" id="IPR007815">
    <property type="entry name" value="Emycin_Estase"/>
</dbReference>
<dbReference type="Gene3D" id="1.20.1440.30">
    <property type="entry name" value="Biosynthetic Protein domain"/>
    <property type="match status" value="1"/>
</dbReference>
<dbReference type="Gene3D" id="3.30.1870.10">
    <property type="entry name" value="EreA-like, domain 2"/>
    <property type="match status" value="1"/>
</dbReference>
<gene>
    <name evidence="1" type="ORF">C7459_10769</name>
</gene>
<comment type="caution">
    <text evidence="1">The sequence shown here is derived from an EMBL/GenBank/DDBJ whole genome shotgun (WGS) entry which is preliminary data.</text>
</comment>
<dbReference type="Gene3D" id="3.40.1660.10">
    <property type="entry name" value="EreA-like (biosynthetic domain)"/>
    <property type="match status" value="1"/>
</dbReference>
<dbReference type="AlphaFoldDB" id="A0A316D8T8"/>
<evidence type="ECO:0000313" key="1">
    <source>
        <dbReference type="EMBL" id="PWK13402.1"/>
    </source>
</evidence>
<protein>
    <submittedName>
        <fullName evidence="1">Erythromycin esterase-like protein</fullName>
    </submittedName>
</protein>
<sequence length="420" mass="48093">MNKHELIHEIRKASIRLDSHDDLDALVDAVGDAQIVLLGEASHGTSEFYSLRMELSKRLIERKGFSFLAVEGDWPSCYSLNRYVKNAPDAPATVRDAQQSFNRWPTWMWANRETAELAEWLRDFNTNRSEQERVGFYGLDMYSLWESMEAVIKYLEETNAPELIKAKRAFACFEPYSQEGQTYGMAATYLSETCEEEVVKLLTTLQERRFRDVPDQEAELSAELNALVAVNAERYYRSMVRGGNDSWNIRDTHMVDALNQLMKFHGQGAKAIIWEHNTHIGDARATDMAREGMVNVGQLVREQYGRENCYAIGFGTHRGTVIAAREWGAPLEVLPVPEALHNSWEDMMHRAGAHNQILFLGPENPYFQTTVGHRAIGVVYYPEYERGNYVPSNMAQRYDAFVYVDETHALEPMVVEEVIV</sequence>
<dbReference type="Pfam" id="PF05139">
    <property type="entry name" value="Erythro_esteras"/>
    <property type="match status" value="1"/>
</dbReference>
<dbReference type="GO" id="GO:0046677">
    <property type="term" value="P:response to antibiotic"/>
    <property type="evidence" value="ECO:0007669"/>
    <property type="project" value="InterPro"/>
</dbReference>
<dbReference type="PANTHER" id="PTHR31299:SF0">
    <property type="entry name" value="ESTERASE, PUTATIVE (AFU_ORTHOLOGUE AFUA_1G05850)-RELATED"/>
    <property type="match status" value="1"/>
</dbReference>
<reference evidence="1 2" key="1">
    <citation type="submission" date="2018-05" db="EMBL/GenBank/DDBJ databases">
        <title>Genomic Encyclopedia of Type Strains, Phase IV (KMG-IV): sequencing the most valuable type-strain genomes for metagenomic binning, comparative biology and taxonomic classification.</title>
        <authorList>
            <person name="Goeker M."/>
        </authorList>
    </citation>
    <scope>NUCLEOTIDE SEQUENCE [LARGE SCALE GENOMIC DNA]</scope>
    <source>
        <strain evidence="1 2">DSM 18773</strain>
    </source>
</reference>
<dbReference type="EMBL" id="QGGL01000007">
    <property type="protein sequence ID" value="PWK13402.1"/>
    <property type="molecule type" value="Genomic_DNA"/>
</dbReference>
<dbReference type="InterPro" id="IPR052036">
    <property type="entry name" value="Hydrolase/PRTase-associated"/>
</dbReference>
<dbReference type="OrthoDB" id="9810066at2"/>
<dbReference type="CDD" id="cd14728">
    <property type="entry name" value="Ere-like"/>
    <property type="match status" value="1"/>
</dbReference>
<dbReference type="InterPro" id="IPR014622">
    <property type="entry name" value="UCP036794_erythomycin"/>
</dbReference>
<name>A0A316D8T8_9BACL</name>
<dbReference type="PANTHER" id="PTHR31299">
    <property type="entry name" value="ESTERASE, PUTATIVE (AFU_ORTHOLOGUE AFUA_1G05850)-RELATED"/>
    <property type="match status" value="1"/>
</dbReference>
<organism evidence="1 2">
    <name type="scientific">Tumebacillus permanentifrigoris</name>
    <dbReference type="NCBI Taxonomy" id="378543"/>
    <lineage>
        <taxon>Bacteria</taxon>
        <taxon>Bacillati</taxon>
        <taxon>Bacillota</taxon>
        <taxon>Bacilli</taxon>
        <taxon>Bacillales</taxon>
        <taxon>Alicyclobacillaceae</taxon>
        <taxon>Tumebacillus</taxon>
    </lineage>
</organism>
<proteinExistence type="predicted"/>
<dbReference type="Proteomes" id="UP000245634">
    <property type="component" value="Unassembled WGS sequence"/>
</dbReference>